<dbReference type="InterPro" id="IPR013641">
    <property type="entry name" value="KTI12/PSTK"/>
</dbReference>
<dbReference type="PANTHER" id="PTHR12435">
    <property type="match status" value="1"/>
</dbReference>
<accession>A0A8I2YX43</accession>
<evidence type="ECO:0000313" key="5">
    <source>
        <dbReference type="EMBL" id="KAG6379287.1"/>
    </source>
</evidence>
<name>A0A8I2YX43_9AGAM</name>
<keyword evidence="6" id="KW-1185">Reference proteome</keyword>
<comment type="subunit">
    <text evidence="4">Interacts with the elongator complex.</text>
</comment>
<dbReference type="FunFam" id="3.40.50.300:FF:000827">
    <property type="entry name" value="KTI12 chromatin-associated homolog"/>
    <property type="match status" value="1"/>
</dbReference>
<evidence type="ECO:0000256" key="2">
    <source>
        <dbReference type="ARBA" id="ARBA00022840"/>
    </source>
</evidence>
<dbReference type="SUPFAM" id="SSF52540">
    <property type="entry name" value="P-loop containing nucleoside triphosphate hydrolases"/>
    <property type="match status" value="1"/>
</dbReference>
<dbReference type="OrthoDB" id="9972657at2759"/>
<keyword evidence="2" id="KW-0067">ATP-binding</keyword>
<organism evidence="5 6">
    <name type="scientific">Boletus reticuloceps</name>
    <dbReference type="NCBI Taxonomy" id="495285"/>
    <lineage>
        <taxon>Eukaryota</taxon>
        <taxon>Fungi</taxon>
        <taxon>Dikarya</taxon>
        <taxon>Basidiomycota</taxon>
        <taxon>Agaricomycotina</taxon>
        <taxon>Agaricomycetes</taxon>
        <taxon>Agaricomycetidae</taxon>
        <taxon>Boletales</taxon>
        <taxon>Boletineae</taxon>
        <taxon>Boletaceae</taxon>
        <taxon>Boletoideae</taxon>
        <taxon>Boletus</taxon>
    </lineage>
</organism>
<dbReference type="GO" id="GO:0006400">
    <property type="term" value="P:tRNA modification"/>
    <property type="evidence" value="ECO:0007669"/>
    <property type="project" value="UniProtKB-ARBA"/>
</dbReference>
<evidence type="ECO:0000256" key="1">
    <source>
        <dbReference type="ARBA" id="ARBA00022741"/>
    </source>
</evidence>
<comment type="similarity">
    <text evidence="3">Belongs to the KTI12 family.</text>
</comment>
<evidence type="ECO:0000256" key="4">
    <source>
        <dbReference type="ARBA" id="ARBA00063730"/>
    </source>
</evidence>
<reference evidence="5" key="1">
    <citation type="submission" date="2021-03" db="EMBL/GenBank/DDBJ databases">
        <title>Evolutionary innovations through gain and loss of genes in the ectomycorrhizal Boletales.</title>
        <authorList>
            <person name="Wu G."/>
            <person name="Miyauchi S."/>
            <person name="Morin E."/>
            <person name="Yang Z.-L."/>
            <person name="Xu J."/>
            <person name="Martin F.M."/>
        </authorList>
    </citation>
    <scope>NUCLEOTIDE SEQUENCE</scope>
    <source>
        <strain evidence="5">BR01</strain>
    </source>
</reference>
<sequence length="311" mass="34137">MSLIVISGYPCAGKSQRATQIKHSLEQRLADPAYTGPSLTVTVLSDDTLNIPRSAYDDSRSEKPARAALFSAFQRYLGNDRIVIVDALNYIKGFRYQMYCATREAKVRVCTVYVIAPPEQCRTWNTSREDGRSYAPDTLDNLIQRYEEPSSMVRWDSPLFTVPWTDADVPADDIWRAITQGLVKPPNTGTQAVAKAPTDALHTLESTTTALVSAIVAAQSASSLPGGTLSLDVPTSTSTSAPSTPPVKLTLTLPPRHLTLSELGRLKRQFITMHKRAITLGSTEMGKVDWSEESVAHKFVEYLEENVGLSS</sequence>
<dbReference type="Pfam" id="PF08433">
    <property type="entry name" value="KTI12"/>
    <property type="match status" value="1"/>
</dbReference>
<proteinExistence type="inferred from homology"/>
<dbReference type="AlphaFoldDB" id="A0A8I2YX43"/>
<protein>
    <submittedName>
        <fullName evidence="5">Chromatin associated protein KTI12</fullName>
    </submittedName>
</protein>
<evidence type="ECO:0000313" key="6">
    <source>
        <dbReference type="Proteomes" id="UP000683000"/>
    </source>
</evidence>
<evidence type="ECO:0000256" key="3">
    <source>
        <dbReference type="ARBA" id="ARBA00025768"/>
    </source>
</evidence>
<dbReference type="EMBL" id="JAGFBS010000005">
    <property type="protein sequence ID" value="KAG6379287.1"/>
    <property type="molecule type" value="Genomic_DNA"/>
</dbReference>
<gene>
    <name evidence="5" type="ORF">JVT61DRAFT_11742</name>
</gene>
<dbReference type="GO" id="GO:0006357">
    <property type="term" value="P:regulation of transcription by RNA polymerase II"/>
    <property type="evidence" value="ECO:0007669"/>
    <property type="project" value="UniProtKB-ARBA"/>
</dbReference>
<dbReference type="Proteomes" id="UP000683000">
    <property type="component" value="Unassembled WGS sequence"/>
</dbReference>
<dbReference type="GO" id="GO:0005524">
    <property type="term" value="F:ATP binding"/>
    <property type="evidence" value="ECO:0007669"/>
    <property type="project" value="UniProtKB-KW"/>
</dbReference>
<keyword evidence="1" id="KW-0547">Nucleotide-binding</keyword>
<dbReference type="Gene3D" id="3.40.50.300">
    <property type="entry name" value="P-loop containing nucleotide triphosphate hydrolases"/>
    <property type="match status" value="1"/>
</dbReference>
<comment type="caution">
    <text evidence="5">The sequence shown here is derived from an EMBL/GenBank/DDBJ whole genome shotgun (WGS) entry which is preliminary data.</text>
</comment>
<dbReference type="InterPro" id="IPR027417">
    <property type="entry name" value="P-loop_NTPase"/>
</dbReference>